<dbReference type="OrthoDB" id="581172at2"/>
<feature type="chain" id="PRO_5011583144" evidence="8">
    <location>
        <begin position="23"/>
        <end position="488"/>
    </location>
</feature>
<evidence type="ECO:0000256" key="3">
    <source>
        <dbReference type="ARBA" id="ARBA00022448"/>
    </source>
</evidence>
<comment type="subcellular location">
    <subcellularLocation>
        <location evidence="1">Cell outer membrane</location>
    </subcellularLocation>
</comment>
<dbReference type="GO" id="GO:0009279">
    <property type="term" value="C:cell outer membrane"/>
    <property type="evidence" value="ECO:0007669"/>
    <property type="project" value="UniProtKB-SubCell"/>
</dbReference>
<evidence type="ECO:0000256" key="5">
    <source>
        <dbReference type="ARBA" id="ARBA00022692"/>
    </source>
</evidence>
<dbReference type="GO" id="GO:0015288">
    <property type="term" value="F:porin activity"/>
    <property type="evidence" value="ECO:0007669"/>
    <property type="project" value="TreeGrafter"/>
</dbReference>
<comment type="similarity">
    <text evidence="2">Belongs to the outer membrane factor (OMF) (TC 1.B.17) family.</text>
</comment>
<keyword evidence="8" id="KW-0732">Signal</keyword>
<dbReference type="STRING" id="1267423.SAMN05216290_3357"/>
<keyword evidence="6" id="KW-0472">Membrane</keyword>
<dbReference type="Proteomes" id="UP000199437">
    <property type="component" value="Unassembled WGS sequence"/>
</dbReference>
<evidence type="ECO:0000256" key="8">
    <source>
        <dbReference type="SAM" id="SignalP"/>
    </source>
</evidence>
<evidence type="ECO:0000256" key="4">
    <source>
        <dbReference type="ARBA" id="ARBA00022452"/>
    </source>
</evidence>
<dbReference type="GO" id="GO:0015562">
    <property type="term" value="F:efflux transmembrane transporter activity"/>
    <property type="evidence" value="ECO:0007669"/>
    <property type="project" value="InterPro"/>
</dbReference>
<evidence type="ECO:0000256" key="6">
    <source>
        <dbReference type="ARBA" id="ARBA00023136"/>
    </source>
</evidence>
<evidence type="ECO:0000313" key="10">
    <source>
        <dbReference type="Proteomes" id="UP000199437"/>
    </source>
</evidence>
<keyword evidence="7" id="KW-0998">Cell outer membrane</keyword>
<evidence type="ECO:0000256" key="7">
    <source>
        <dbReference type="ARBA" id="ARBA00023237"/>
    </source>
</evidence>
<feature type="signal peptide" evidence="8">
    <location>
        <begin position="1"/>
        <end position="22"/>
    </location>
</feature>
<proteinExistence type="inferred from homology"/>
<keyword evidence="5" id="KW-0812">Transmembrane</keyword>
<keyword evidence="10" id="KW-1185">Reference proteome</keyword>
<dbReference type="PANTHER" id="PTHR30026">
    <property type="entry name" value="OUTER MEMBRANE PROTEIN TOLC"/>
    <property type="match status" value="1"/>
</dbReference>
<sequence>MSVLKHISLFFLLCLCSVSVLGQEIQIKKLDELVEPEDSVNLFTLEEYLQVVMANHPVVKQANLLPETAQQEIQLARGAFDPKLTGNWSAKNYKDTDYYDLFNTTLKVPLWFPVDPKISFDRNKGEYVNPQNYIAESENYRQITMGLSLPVGRGLFIDDRRAAVRQAESFVKINDAEKVKMINKVVLDALKAYWDWYFGYFEYKVVDQSLNISSEIYRRVKLDYEFGEVAVVDTVQAAITLQNRKTDLQAALIDFRKASLKLANYLWAENGIPLEVRDNVVPVLDVAFELPQESLDSLISYATENHPELLKLSAKGEQLEVSEKLAKENLKPRVDLNYNLINAPIDYDGDFVPLDVRNNYKFGVDVEFPLFLRKERAKLKQTKIKVEQNNFEQAYTKQQILNDVRGVYFELENGNQMLSLLRAAVGNYERLLEAEIFNLETGESDLFKINFQQDKLLESQIKLIKQYVLVEKAKAQLFYAAGNLNQLY</sequence>
<dbReference type="InterPro" id="IPR003423">
    <property type="entry name" value="OMP_efflux"/>
</dbReference>
<dbReference type="Pfam" id="PF02321">
    <property type="entry name" value="OEP"/>
    <property type="match status" value="2"/>
</dbReference>
<dbReference type="SUPFAM" id="SSF56954">
    <property type="entry name" value="Outer membrane efflux proteins (OEP)"/>
    <property type="match status" value="1"/>
</dbReference>
<keyword evidence="3" id="KW-0813">Transport</keyword>
<evidence type="ECO:0000256" key="2">
    <source>
        <dbReference type="ARBA" id="ARBA00007613"/>
    </source>
</evidence>
<dbReference type="GeneID" id="99988034"/>
<evidence type="ECO:0000256" key="1">
    <source>
        <dbReference type="ARBA" id="ARBA00004442"/>
    </source>
</evidence>
<protein>
    <submittedName>
        <fullName evidence="9">Outer membrane protein TolC</fullName>
    </submittedName>
</protein>
<evidence type="ECO:0000313" key="9">
    <source>
        <dbReference type="EMBL" id="SEW37894.1"/>
    </source>
</evidence>
<dbReference type="Gene3D" id="1.20.1600.10">
    <property type="entry name" value="Outer membrane efflux proteins (OEP)"/>
    <property type="match status" value="1"/>
</dbReference>
<dbReference type="RefSeq" id="WP_090260009.1">
    <property type="nucleotide sequence ID" value="NZ_FOIR01000003.1"/>
</dbReference>
<dbReference type="AlphaFoldDB" id="A0A1I0RAM6"/>
<dbReference type="PANTHER" id="PTHR30026:SF20">
    <property type="entry name" value="OUTER MEMBRANE PROTEIN TOLC"/>
    <property type="match status" value="1"/>
</dbReference>
<keyword evidence="4" id="KW-1134">Transmembrane beta strand</keyword>
<reference evidence="10" key="1">
    <citation type="submission" date="2016-10" db="EMBL/GenBank/DDBJ databases">
        <authorList>
            <person name="Varghese N."/>
            <person name="Submissions S."/>
        </authorList>
    </citation>
    <scope>NUCLEOTIDE SEQUENCE [LARGE SCALE GENOMIC DNA]</scope>
    <source>
        <strain evidence="10">CGMCC 1.12402</strain>
    </source>
</reference>
<dbReference type="EMBL" id="FOIR01000003">
    <property type="protein sequence ID" value="SEW37894.1"/>
    <property type="molecule type" value="Genomic_DNA"/>
</dbReference>
<accession>A0A1I0RAM6</accession>
<name>A0A1I0RAM6_9BACT</name>
<dbReference type="InterPro" id="IPR051906">
    <property type="entry name" value="TolC-like"/>
</dbReference>
<organism evidence="9 10">
    <name type="scientific">Roseivirga pacifica</name>
    <dbReference type="NCBI Taxonomy" id="1267423"/>
    <lineage>
        <taxon>Bacteria</taxon>
        <taxon>Pseudomonadati</taxon>
        <taxon>Bacteroidota</taxon>
        <taxon>Cytophagia</taxon>
        <taxon>Cytophagales</taxon>
        <taxon>Roseivirgaceae</taxon>
        <taxon>Roseivirga</taxon>
    </lineage>
</organism>
<dbReference type="GO" id="GO:1990281">
    <property type="term" value="C:efflux pump complex"/>
    <property type="evidence" value="ECO:0007669"/>
    <property type="project" value="TreeGrafter"/>
</dbReference>
<gene>
    <name evidence="9" type="ORF">SAMN05216290_3357</name>
</gene>